<dbReference type="Proteomes" id="UP000318102">
    <property type="component" value="Unassembled WGS sequence"/>
</dbReference>
<keyword evidence="2" id="KW-0597">Phosphoprotein</keyword>
<feature type="domain" description="Carrier" evidence="3">
    <location>
        <begin position="8"/>
        <end position="84"/>
    </location>
</feature>
<name>A0A559IYP5_9BACL</name>
<comment type="caution">
    <text evidence="4">The sequence shown here is derived from an EMBL/GenBank/DDBJ whole genome shotgun (WGS) entry which is preliminary data.</text>
</comment>
<dbReference type="AlphaFoldDB" id="A0A559IYP5"/>
<dbReference type="InterPro" id="IPR036736">
    <property type="entry name" value="ACP-like_sf"/>
</dbReference>
<evidence type="ECO:0000259" key="3">
    <source>
        <dbReference type="PROSITE" id="PS50075"/>
    </source>
</evidence>
<dbReference type="Pfam" id="PF00550">
    <property type="entry name" value="PP-binding"/>
    <property type="match status" value="1"/>
</dbReference>
<keyword evidence="5" id="KW-1185">Reference proteome</keyword>
<reference evidence="4 5" key="1">
    <citation type="submission" date="2019-07" db="EMBL/GenBank/DDBJ databases">
        <authorList>
            <person name="Kim J."/>
        </authorList>
    </citation>
    <scope>NUCLEOTIDE SEQUENCE [LARGE SCALE GENOMIC DNA]</scope>
    <source>
        <strain evidence="4 5">N4</strain>
    </source>
</reference>
<organism evidence="4 5">
    <name type="scientific">Paenibacillus agilis</name>
    <dbReference type="NCBI Taxonomy" id="3020863"/>
    <lineage>
        <taxon>Bacteria</taxon>
        <taxon>Bacillati</taxon>
        <taxon>Bacillota</taxon>
        <taxon>Bacilli</taxon>
        <taxon>Bacillales</taxon>
        <taxon>Paenibacillaceae</taxon>
        <taxon>Paenibacillus</taxon>
    </lineage>
</organism>
<protein>
    <recommendedName>
        <fullName evidence="3">Carrier domain-containing protein</fullName>
    </recommendedName>
</protein>
<dbReference type="EMBL" id="VNJK01000001">
    <property type="protein sequence ID" value="TVX92754.1"/>
    <property type="molecule type" value="Genomic_DNA"/>
</dbReference>
<dbReference type="InterPro" id="IPR009081">
    <property type="entry name" value="PP-bd_ACP"/>
</dbReference>
<dbReference type="SUPFAM" id="SSF47336">
    <property type="entry name" value="ACP-like"/>
    <property type="match status" value="1"/>
</dbReference>
<dbReference type="PROSITE" id="PS00012">
    <property type="entry name" value="PHOSPHOPANTETHEINE"/>
    <property type="match status" value="1"/>
</dbReference>
<evidence type="ECO:0000313" key="5">
    <source>
        <dbReference type="Proteomes" id="UP000318102"/>
    </source>
</evidence>
<proteinExistence type="predicted"/>
<dbReference type="InterPro" id="IPR006162">
    <property type="entry name" value="Ppantetheine_attach_site"/>
</dbReference>
<accession>A0A559IYP5</accession>
<keyword evidence="1" id="KW-0596">Phosphopantetheine</keyword>
<dbReference type="RefSeq" id="WP_144988523.1">
    <property type="nucleotide sequence ID" value="NZ_VNJK01000001.1"/>
</dbReference>
<gene>
    <name evidence="4" type="ORF">FPZ44_06625</name>
</gene>
<dbReference type="PROSITE" id="PS50075">
    <property type="entry name" value="CARRIER"/>
    <property type="match status" value="1"/>
</dbReference>
<evidence type="ECO:0000256" key="1">
    <source>
        <dbReference type="ARBA" id="ARBA00022450"/>
    </source>
</evidence>
<evidence type="ECO:0000256" key="2">
    <source>
        <dbReference type="ARBA" id="ARBA00022553"/>
    </source>
</evidence>
<dbReference type="Gene3D" id="1.10.1200.10">
    <property type="entry name" value="ACP-like"/>
    <property type="match status" value="1"/>
</dbReference>
<evidence type="ECO:0000313" key="4">
    <source>
        <dbReference type="EMBL" id="TVX92754.1"/>
    </source>
</evidence>
<sequence>MTNTSIDSIYNQVVHVIGKIVKKSPENIVDDHQLIEDLGLDSLLFLDLLAELEAKFGFELSIDDFDPEYFHSVHSTVAFVKDRVQA</sequence>